<comment type="caution">
    <text evidence="3">The sequence shown here is derived from an EMBL/GenBank/DDBJ whole genome shotgun (WGS) entry which is preliminary data.</text>
</comment>
<dbReference type="GO" id="GO:0035006">
    <property type="term" value="P:melanization defense response"/>
    <property type="evidence" value="ECO:0007669"/>
    <property type="project" value="UniProtKB-ARBA"/>
</dbReference>
<reference evidence="3 4" key="1">
    <citation type="submission" date="2016-03" db="EMBL/GenBank/DDBJ databases">
        <title>EvidentialGene: Evidence-directed Construction of Genes on Genomes.</title>
        <authorList>
            <person name="Gilbert D.G."/>
            <person name="Choi J.-H."/>
            <person name="Mockaitis K."/>
            <person name="Colbourne J."/>
            <person name="Pfrender M."/>
        </authorList>
    </citation>
    <scope>NUCLEOTIDE SEQUENCE [LARGE SCALE GENOMIC DNA]</scope>
    <source>
        <strain evidence="3 4">Xinb3</strain>
        <tissue evidence="3">Complete organism</tissue>
    </source>
</reference>
<dbReference type="GO" id="GO:0005525">
    <property type="term" value="F:GTP binding"/>
    <property type="evidence" value="ECO:0007669"/>
    <property type="project" value="UniProtKB-KW"/>
</dbReference>
<dbReference type="GO" id="GO:0001667">
    <property type="term" value="P:ameboidal-type cell migration"/>
    <property type="evidence" value="ECO:0007669"/>
    <property type="project" value="UniProtKB-ARBA"/>
</dbReference>
<accession>A0A164K509</accession>
<keyword evidence="4" id="KW-1185">Reference proteome</keyword>
<name>A0A164K509_9CRUS</name>
<dbReference type="PROSITE" id="PS51419">
    <property type="entry name" value="RAB"/>
    <property type="match status" value="1"/>
</dbReference>
<keyword evidence="1" id="KW-0547">Nucleotide-binding</keyword>
<dbReference type="OrthoDB" id="8830751at2759"/>
<dbReference type="SMART" id="SM00173">
    <property type="entry name" value="RAS"/>
    <property type="match status" value="1"/>
</dbReference>
<dbReference type="InterPro" id="IPR001806">
    <property type="entry name" value="Small_GTPase"/>
</dbReference>
<dbReference type="NCBIfam" id="TIGR00231">
    <property type="entry name" value="small_GTP"/>
    <property type="match status" value="1"/>
</dbReference>
<dbReference type="InterPro" id="IPR003578">
    <property type="entry name" value="Small_GTPase_Rho"/>
</dbReference>
<dbReference type="PANTHER" id="PTHR24072">
    <property type="entry name" value="RHO FAMILY GTPASE"/>
    <property type="match status" value="1"/>
</dbReference>
<protein>
    <submittedName>
        <fullName evidence="3">Rho family small gtp binding protein cdc42</fullName>
    </submittedName>
</protein>
<dbReference type="InterPro" id="IPR027417">
    <property type="entry name" value="P-loop_NTPase"/>
</dbReference>
<dbReference type="Pfam" id="PF00071">
    <property type="entry name" value="Ras"/>
    <property type="match status" value="1"/>
</dbReference>
<dbReference type="SMART" id="SM00174">
    <property type="entry name" value="RHO"/>
    <property type="match status" value="1"/>
</dbReference>
<dbReference type="SMART" id="SM00175">
    <property type="entry name" value="RAB"/>
    <property type="match status" value="1"/>
</dbReference>
<keyword evidence="2" id="KW-0342">GTP-binding</keyword>
<dbReference type="GO" id="GO:0003924">
    <property type="term" value="F:GTPase activity"/>
    <property type="evidence" value="ECO:0007669"/>
    <property type="project" value="InterPro"/>
</dbReference>
<sequence length="214" mass="24236">MNRNRVISVVIVGDTNTGKNCIFTNFKENSKDYPLEYVPTVFDNSSKTIQVDGVYYHVSLSYTSGQTEYDGLRILSYPSTDVFLLCYAVSNRTSFESVPSKWIPELKLHSPHTPIVLVGTKIDMRKGGSTSTDCCRRQRNEQKGQCFHRMLGQDGRQYARGFPGCGASGAVQIKKKRKPKTSIMWLRSLVNHLILGLRNTHDSRMYMILGLLML</sequence>
<dbReference type="PROSITE" id="PS51420">
    <property type="entry name" value="RHO"/>
    <property type="match status" value="1"/>
</dbReference>
<dbReference type="AlphaFoldDB" id="A0A164K509"/>
<dbReference type="GO" id="GO:0007264">
    <property type="term" value="P:small GTPase-mediated signal transduction"/>
    <property type="evidence" value="ECO:0007669"/>
    <property type="project" value="InterPro"/>
</dbReference>
<dbReference type="STRING" id="35525.A0A164K509"/>
<dbReference type="InterPro" id="IPR005225">
    <property type="entry name" value="Small_GTP-bd"/>
</dbReference>
<evidence type="ECO:0000256" key="2">
    <source>
        <dbReference type="ARBA" id="ARBA00023134"/>
    </source>
</evidence>
<dbReference type="PRINTS" id="PR00449">
    <property type="entry name" value="RASTRNSFRMNG"/>
</dbReference>
<dbReference type="Proteomes" id="UP000076858">
    <property type="component" value="Unassembled WGS sequence"/>
</dbReference>
<dbReference type="PROSITE" id="PS51421">
    <property type="entry name" value="RAS"/>
    <property type="match status" value="1"/>
</dbReference>
<proteinExistence type="predicted"/>
<dbReference type="GO" id="GO:0003006">
    <property type="term" value="P:developmental process involved in reproduction"/>
    <property type="evidence" value="ECO:0007669"/>
    <property type="project" value="UniProtKB-ARBA"/>
</dbReference>
<dbReference type="GO" id="GO:0022412">
    <property type="term" value="P:cellular process involved in reproduction in multicellular organism"/>
    <property type="evidence" value="ECO:0007669"/>
    <property type="project" value="UniProtKB-ARBA"/>
</dbReference>
<evidence type="ECO:0000313" key="4">
    <source>
        <dbReference type="Proteomes" id="UP000076858"/>
    </source>
</evidence>
<dbReference type="CDD" id="cd00157">
    <property type="entry name" value="Rho"/>
    <property type="match status" value="1"/>
</dbReference>
<evidence type="ECO:0000313" key="3">
    <source>
        <dbReference type="EMBL" id="KZS02950.1"/>
    </source>
</evidence>
<dbReference type="SUPFAM" id="SSF52540">
    <property type="entry name" value="P-loop containing nucleoside triphosphate hydrolases"/>
    <property type="match status" value="1"/>
</dbReference>
<organism evidence="3 4">
    <name type="scientific">Daphnia magna</name>
    <dbReference type="NCBI Taxonomy" id="35525"/>
    <lineage>
        <taxon>Eukaryota</taxon>
        <taxon>Metazoa</taxon>
        <taxon>Ecdysozoa</taxon>
        <taxon>Arthropoda</taxon>
        <taxon>Crustacea</taxon>
        <taxon>Branchiopoda</taxon>
        <taxon>Diplostraca</taxon>
        <taxon>Cladocera</taxon>
        <taxon>Anomopoda</taxon>
        <taxon>Daphniidae</taxon>
        <taxon>Daphnia</taxon>
    </lineage>
</organism>
<gene>
    <name evidence="3" type="ORF">APZ42_034410</name>
</gene>
<dbReference type="EMBL" id="LRGB01003375">
    <property type="protein sequence ID" value="KZS02950.1"/>
    <property type="molecule type" value="Genomic_DNA"/>
</dbReference>
<evidence type="ECO:0000256" key="1">
    <source>
        <dbReference type="ARBA" id="ARBA00022741"/>
    </source>
</evidence>
<dbReference type="GO" id="GO:0035099">
    <property type="term" value="P:hemocyte migration"/>
    <property type="evidence" value="ECO:0007669"/>
    <property type="project" value="UniProtKB-ARBA"/>
</dbReference>
<dbReference type="Gene3D" id="3.40.50.300">
    <property type="entry name" value="P-loop containing nucleotide triphosphate hydrolases"/>
    <property type="match status" value="1"/>
</dbReference>